<feature type="repeat" description="TPR" evidence="18">
    <location>
        <begin position="244"/>
        <end position="277"/>
    </location>
</feature>
<gene>
    <name evidence="22" type="ORF">RDB_LOCUS140550</name>
</gene>
<evidence type="ECO:0000256" key="3">
    <source>
        <dbReference type="ARBA" id="ARBA00004496"/>
    </source>
</evidence>
<evidence type="ECO:0000256" key="16">
    <source>
        <dbReference type="ARBA" id="ARBA00023242"/>
    </source>
</evidence>
<dbReference type="Gene3D" id="2.30.29.30">
    <property type="entry name" value="Pleckstrin-homology domain (PH domain)/Phosphotyrosine-binding domain (PTB)"/>
    <property type="match status" value="1"/>
</dbReference>
<evidence type="ECO:0000256" key="11">
    <source>
        <dbReference type="ARBA" id="ARBA00023015"/>
    </source>
</evidence>
<dbReference type="GO" id="GO:0016020">
    <property type="term" value="C:membrane"/>
    <property type="evidence" value="ECO:0007669"/>
    <property type="project" value="UniProtKB-SubCell"/>
</dbReference>
<dbReference type="Pfam" id="PF00515">
    <property type="entry name" value="TPR_1"/>
    <property type="match status" value="1"/>
</dbReference>
<dbReference type="Pfam" id="PF10256">
    <property type="entry name" value="Erf4"/>
    <property type="match status" value="1"/>
</dbReference>
<evidence type="ECO:0000256" key="9">
    <source>
        <dbReference type="ARBA" id="ARBA00022737"/>
    </source>
</evidence>
<evidence type="ECO:0000256" key="5">
    <source>
        <dbReference type="ARBA" id="ARBA00022448"/>
    </source>
</evidence>
<feature type="compositionally biased region" description="Polar residues" evidence="20">
    <location>
        <begin position="990"/>
        <end position="1006"/>
    </location>
</feature>
<feature type="compositionally biased region" description="Low complexity" evidence="20">
    <location>
        <begin position="851"/>
        <end position="863"/>
    </location>
</feature>
<dbReference type="InterPro" id="IPR051630">
    <property type="entry name" value="Corepressor-Demethylase"/>
</dbReference>
<keyword evidence="14" id="KW-0472">Membrane</keyword>
<dbReference type="Proteomes" id="UP000663888">
    <property type="component" value="Unassembled WGS sequence"/>
</dbReference>
<dbReference type="Pfam" id="PF13181">
    <property type="entry name" value="TPR_8"/>
    <property type="match status" value="4"/>
</dbReference>
<evidence type="ECO:0000256" key="2">
    <source>
        <dbReference type="ARBA" id="ARBA00004370"/>
    </source>
</evidence>
<evidence type="ECO:0000313" key="23">
    <source>
        <dbReference type="Proteomes" id="UP000663888"/>
    </source>
</evidence>
<dbReference type="SUPFAM" id="SSF50729">
    <property type="entry name" value="PH domain-like"/>
    <property type="match status" value="1"/>
</dbReference>
<comment type="subcellular location">
    <subcellularLocation>
        <location evidence="3">Cytoplasm</location>
    </subcellularLocation>
    <subcellularLocation>
        <location evidence="2">Membrane</location>
    </subcellularLocation>
    <subcellularLocation>
        <location evidence="1">Nucleus</location>
    </subcellularLocation>
</comment>
<evidence type="ECO:0000256" key="4">
    <source>
        <dbReference type="ARBA" id="ARBA00008842"/>
    </source>
</evidence>
<dbReference type="PROSITE" id="PS50293">
    <property type="entry name" value="TPR_REGION"/>
    <property type="match status" value="2"/>
</dbReference>
<dbReference type="InterPro" id="IPR001849">
    <property type="entry name" value="PH_domain"/>
</dbReference>
<feature type="compositionally biased region" description="Pro residues" evidence="20">
    <location>
        <begin position="15"/>
        <end position="31"/>
    </location>
</feature>
<dbReference type="GO" id="GO:0005634">
    <property type="term" value="C:nucleus"/>
    <property type="evidence" value="ECO:0007669"/>
    <property type="project" value="UniProtKB-SubCell"/>
</dbReference>
<keyword evidence="9" id="KW-0677">Repeat</keyword>
<dbReference type="InterPro" id="IPR019734">
    <property type="entry name" value="TPR_rpt"/>
</dbReference>
<feature type="compositionally biased region" description="Polar residues" evidence="20">
    <location>
        <begin position="948"/>
        <end position="963"/>
    </location>
</feature>
<dbReference type="SMART" id="SM00028">
    <property type="entry name" value="TPR"/>
    <property type="match status" value="9"/>
</dbReference>
<dbReference type="Gene3D" id="1.25.40.10">
    <property type="entry name" value="Tetratricopeptide repeat domain"/>
    <property type="match status" value="3"/>
</dbReference>
<dbReference type="FunFam" id="1.25.40.10:FF:000403">
    <property type="entry name" value="General transcriptional repressor, putative"/>
    <property type="match status" value="1"/>
</dbReference>
<dbReference type="CDD" id="cd13289">
    <property type="entry name" value="PH_Osh3p_yeast"/>
    <property type="match status" value="1"/>
</dbReference>
<feature type="compositionally biased region" description="Basic residues" evidence="20">
    <location>
        <begin position="1"/>
        <end position="14"/>
    </location>
</feature>
<feature type="compositionally biased region" description="Low complexity" evidence="20">
    <location>
        <begin position="1887"/>
        <end position="1901"/>
    </location>
</feature>
<proteinExistence type="inferred from homology"/>
<feature type="compositionally biased region" description="Acidic residues" evidence="20">
    <location>
        <begin position="1872"/>
        <end position="1881"/>
    </location>
</feature>
<feature type="region of interest" description="Disordered" evidence="20">
    <location>
        <begin position="436"/>
        <end position="1288"/>
    </location>
</feature>
<feature type="region of interest" description="Disordered" evidence="20">
    <location>
        <begin position="1334"/>
        <end position="1358"/>
    </location>
</feature>
<dbReference type="Pfam" id="PF15409">
    <property type="entry name" value="PH_8"/>
    <property type="match status" value="1"/>
</dbReference>
<feature type="compositionally biased region" description="Basic and acidic residues" evidence="20">
    <location>
        <begin position="769"/>
        <end position="804"/>
    </location>
</feature>
<feature type="compositionally biased region" description="Polar residues" evidence="20">
    <location>
        <begin position="1191"/>
        <end position="1202"/>
    </location>
</feature>
<dbReference type="PROSITE" id="PS01013">
    <property type="entry name" value="OSBP"/>
    <property type="match status" value="1"/>
</dbReference>
<feature type="compositionally biased region" description="Low complexity" evidence="20">
    <location>
        <begin position="37"/>
        <end position="61"/>
    </location>
</feature>
<feature type="compositionally biased region" description="Basic and acidic residues" evidence="20">
    <location>
        <begin position="1078"/>
        <end position="1087"/>
    </location>
</feature>
<evidence type="ECO:0000256" key="1">
    <source>
        <dbReference type="ARBA" id="ARBA00004123"/>
    </source>
</evidence>
<dbReference type="FunFam" id="1.25.40.10:FF:000078">
    <property type="entry name" value="Transcriptional corepressor Cyc8"/>
    <property type="match status" value="1"/>
</dbReference>
<feature type="region of interest" description="Disordered" evidence="20">
    <location>
        <begin position="1686"/>
        <end position="1743"/>
    </location>
</feature>
<feature type="compositionally biased region" description="Low complexity" evidence="20">
    <location>
        <begin position="716"/>
        <end position="733"/>
    </location>
</feature>
<feature type="compositionally biased region" description="Basic and acidic residues" evidence="20">
    <location>
        <begin position="734"/>
        <end position="744"/>
    </location>
</feature>
<dbReference type="InterPro" id="IPR037239">
    <property type="entry name" value="OSBP_sf"/>
</dbReference>
<evidence type="ECO:0000313" key="22">
    <source>
        <dbReference type="EMBL" id="CAE6491422.1"/>
    </source>
</evidence>
<keyword evidence="7" id="KW-0678">Repressor</keyword>
<keyword evidence="15" id="KW-0804">Transcription</keyword>
<feature type="compositionally biased region" description="Basic and acidic residues" evidence="20">
    <location>
        <begin position="630"/>
        <end position="659"/>
    </location>
</feature>
<keyword evidence="11" id="KW-0805">Transcription regulation</keyword>
<accession>A0A8H3CQB2</accession>
<evidence type="ECO:0000256" key="6">
    <source>
        <dbReference type="ARBA" id="ARBA00022490"/>
    </source>
</evidence>
<keyword evidence="16" id="KW-0539">Nucleus</keyword>
<keyword evidence="5" id="KW-0813">Transport</keyword>
<evidence type="ECO:0000259" key="21">
    <source>
        <dbReference type="PROSITE" id="PS50003"/>
    </source>
</evidence>
<dbReference type="InterPro" id="IPR011993">
    <property type="entry name" value="PH-like_dom_sf"/>
</dbReference>
<dbReference type="InterPro" id="IPR019383">
    <property type="entry name" value="Golgin_A_7/ERF4"/>
</dbReference>
<keyword evidence="8" id="KW-0597">Phosphoprotein</keyword>
<feature type="repeat" description="TPR" evidence="18">
    <location>
        <begin position="170"/>
        <end position="203"/>
    </location>
</feature>
<dbReference type="Pfam" id="PF01237">
    <property type="entry name" value="Oxysterol_BP"/>
    <property type="match status" value="1"/>
</dbReference>
<feature type="compositionally biased region" description="Polar residues" evidence="20">
    <location>
        <begin position="915"/>
        <end position="930"/>
    </location>
</feature>
<feature type="compositionally biased region" description="Pro residues" evidence="20">
    <location>
        <begin position="1040"/>
        <end position="1056"/>
    </location>
</feature>
<evidence type="ECO:0000256" key="10">
    <source>
        <dbReference type="ARBA" id="ARBA00022803"/>
    </source>
</evidence>
<feature type="repeat" description="TPR" evidence="18">
    <location>
        <begin position="316"/>
        <end position="349"/>
    </location>
</feature>
<dbReference type="InterPro" id="IPR041680">
    <property type="entry name" value="PH_8"/>
</dbReference>
<feature type="compositionally biased region" description="Low complexity" evidence="20">
    <location>
        <begin position="896"/>
        <end position="909"/>
    </location>
</feature>
<dbReference type="SMART" id="SM00233">
    <property type="entry name" value="PH"/>
    <property type="match status" value="1"/>
</dbReference>
<dbReference type="Gene3D" id="2.40.160.120">
    <property type="match status" value="1"/>
</dbReference>
<evidence type="ECO:0000256" key="18">
    <source>
        <dbReference type="PROSITE-ProRule" id="PRU00339"/>
    </source>
</evidence>
<name>A0A8H3CQB2_9AGAM</name>
<evidence type="ECO:0000256" key="7">
    <source>
        <dbReference type="ARBA" id="ARBA00022491"/>
    </source>
</evidence>
<feature type="region of interest" description="Disordered" evidence="20">
    <location>
        <begin position="1"/>
        <end position="61"/>
    </location>
</feature>
<feature type="repeat" description="TPR" evidence="18">
    <location>
        <begin position="82"/>
        <end position="115"/>
    </location>
</feature>
<dbReference type="PROSITE" id="PS50003">
    <property type="entry name" value="PH_DOMAIN"/>
    <property type="match status" value="1"/>
</dbReference>
<comment type="caution">
    <text evidence="22">The sequence shown here is derived from an EMBL/GenBank/DDBJ whole genome shotgun (WGS) entry which is preliminary data.</text>
</comment>
<evidence type="ECO:0000256" key="8">
    <source>
        <dbReference type="ARBA" id="ARBA00022553"/>
    </source>
</evidence>
<dbReference type="SUPFAM" id="SSF48452">
    <property type="entry name" value="TPR-like"/>
    <property type="match status" value="2"/>
</dbReference>
<dbReference type="GO" id="GO:0017053">
    <property type="term" value="C:transcription repressor complex"/>
    <property type="evidence" value="ECO:0007669"/>
    <property type="project" value="TreeGrafter"/>
</dbReference>
<feature type="repeat" description="TPR" evidence="18">
    <location>
        <begin position="207"/>
        <end position="240"/>
    </location>
</feature>
<evidence type="ECO:0000256" key="15">
    <source>
        <dbReference type="ARBA" id="ARBA00023163"/>
    </source>
</evidence>
<dbReference type="FunFam" id="2.40.160.120:FF:000001">
    <property type="entry name" value="Oxysterol-binding protein"/>
    <property type="match status" value="1"/>
</dbReference>
<evidence type="ECO:0000256" key="12">
    <source>
        <dbReference type="ARBA" id="ARBA00023055"/>
    </source>
</evidence>
<dbReference type="PROSITE" id="PS50005">
    <property type="entry name" value="TPR"/>
    <property type="match status" value="6"/>
</dbReference>
<dbReference type="InterPro" id="IPR000648">
    <property type="entry name" value="Oxysterol-bd"/>
</dbReference>
<dbReference type="Gene3D" id="3.30.70.3490">
    <property type="match status" value="1"/>
</dbReference>
<feature type="compositionally biased region" description="Low complexity" evidence="20">
    <location>
        <begin position="605"/>
        <end position="623"/>
    </location>
</feature>
<dbReference type="PANTHER" id="PTHR14017:SF1">
    <property type="entry name" value="LD02225P"/>
    <property type="match status" value="1"/>
</dbReference>
<dbReference type="InterPro" id="IPR011990">
    <property type="entry name" value="TPR-like_helical_dom_sf"/>
</dbReference>
<feature type="compositionally biased region" description="Basic and acidic residues" evidence="20">
    <location>
        <begin position="1700"/>
        <end position="1713"/>
    </location>
</feature>
<reference evidence="22" key="1">
    <citation type="submission" date="2021-01" db="EMBL/GenBank/DDBJ databases">
        <authorList>
            <person name="Kaushik A."/>
        </authorList>
    </citation>
    <scope>NUCLEOTIDE SEQUENCE</scope>
    <source>
        <strain evidence="22">AG4-R118</strain>
    </source>
</reference>
<evidence type="ECO:0000256" key="17">
    <source>
        <dbReference type="ARBA" id="ARBA00061082"/>
    </source>
</evidence>
<feature type="region of interest" description="Disordered" evidence="20">
    <location>
        <begin position="1872"/>
        <end position="1901"/>
    </location>
</feature>
<feature type="compositionally biased region" description="Basic and acidic residues" evidence="20">
    <location>
        <begin position="1247"/>
        <end position="1257"/>
    </location>
</feature>
<feature type="compositionally biased region" description="Low complexity" evidence="20">
    <location>
        <begin position="1026"/>
        <end position="1039"/>
    </location>
</feature>
<sequence>MANHHSVPHPHYHLPPHPAHPPYPHPPPPGTPLATNGSAASPVPAAMATPAARGAPTAAPAPVIPHPASQLPALQKLAQANEQTWLLIGTVAEQMNDLDRALAAYEHAIRHNPHSIAGLTNIAGIARARENYSTASPICHCFLMKDDLQNAYSAYQQALYYLPNPKLQDPKLWYGIGILYDRYGSLEHAEEAFSSVLRMDKDFDKADEIFFRLGIIYKQQQKYEEALKCFERIHRNPPAPLTNIDIWFQIGHVYEQMKDYTAAKDAYERVLKDSPNHAKVLQQLGWLYHQAGAPFANQDTAIVLLTKSLESDPADPQSWYLLGRAYMAGQKYQKAYESYQQAVYRDGRNPTFWCSIGVLYYNINQFRDALDAYSRAIRINPYISEVWFDLGSLYESCNNQISDAIDAYARAAELDPGNPHITQRLNLLRNVQANGGTLPAAPGPQDIHPTAYAGGGPMNPMHTPVGPPPPLTGGPASGSVPPPRPARPDSRGPLPDAGSSRELPALGINAPNARGASPPFHAPPPLQLDEGSGRGSSTRLPQMAPMDIDRAPPPPSSLFRSQSQGPNANPNQLPPPPAIAAGASYPDVDRRTRSPSPRLPPPGNYPGRPGLNSHGQGSSYSGGYLNGEPAWERERGGREREREREREARDRESDRESRSSRQRQPSVSERVKVEILNQQAPPDRFFPGRGGPSSPVASRYDPRRSPPPAERPPEGRSPYMAAPAHPGGPYPGYWERERERERGAPPKVPSRQHSPAPRDRESLAPSSSRRYDPRMDIDQEPPRREYWPEDQAHPAPHPVDRDRYSATPDGSRRSNRGPEAPPHGSESPIPGGSSRAPVPEPMGKTARRRGAQAAAAAPPREQQAPPPHPKEKKERKPPTKRGGRESSAVPPEREMSAPAPRAPGSAPVSQAGPPQHSTFKVTLGDSNGNTLPPPLVPGAAGANHHRSQSGSNGSARSRATPSPTMGPPRREVDEDYDEGVADALMGLSGLKSQSQNMRARTASIHSVASPGPHGPASMGGRHEAFAPPVTRSPPVSTSRPSPPFSRPASALPPHPSSPQSVRNASASNRSPPSSFARRGSEQPRDKTPLSLKRGMDDEASGPLEKRHRVDVLNHPVPTVFPPPPSTDARSSPNMSLGRRFDPVMSSVADTRMETDSPKGEPALPPIATLPPPPDSPPRKGGDGDDVRSASERSGTNTMSGITTADMDGRSDDGHVISIDYADTPRDGPAAIDVGPTTDFRRPVHIRSGSEFDPEARNSEPSPDVNLDLSSVEDASGSGGGGGGMLPPDFVHPLAAAQLAPGKMLVQGQSQAAKTGSVRSRGRVPDALEVLPLEEHTSTTRARRRVVPHSSYYNGPPPLDSAYGSDPLGQIGVHYPREILRIERDYSGGELCQFHPTFPLELEGRITPVQHQESMNSINEVLISAHSLFPSFVYNSVAILTLYISTLFVSSHYDKEMRRLRLLIDQLNREVYNPQGLNILWPQRTAFLFLEIEYYVLGQGDGQGVAALAHATHVNAGIPEATGPNDILCKGWMLKKRRKKMQGYARRYFVLTSSGVLSYSFDPKSPMRDSILLPHASLSSSERRRDIHIDSGTSTFHVRALTQDEFNLWIGSCRKFVNVSGEIMHEEPEPIQAETGARAASRTGHVRSYSRVVSLGGAMNDQRKALGLLSEMDKTLHDLEEAIAMIKEDDSKKKPHSSSKSKKDKEVKEKEKGGEGLFGLFSGSHKKRSDPLPPPSISEDGVPITPQRVSFANSMTSAPSTVHSYLTSTIHTLRTQHSALTTLIEARSITPVPGQSMSPHLGTAVDLSRSRSVSGVSTRRHSMASEANSQMWFDASDGADEFFLDADENESGVVQAESAKHSDVEEEDEVEEVVDGESSEDECGPKGVSAEPEAAAPAAAVPSTAVVRRTKLPAPNTGEEGSLFSVLKKNVGKDLSTVSFPVSFNEPISVLQRLAEDVEYTNLLDEAVATSNPADQIALVAAFAVSGYACTLHRASRKPFNPMLGETFEDIRLGFIAEKVSHHPPIMACHAHGEGWEFWCTSGAKNKFWGKSLEIIPMGAAHVRIGDQVYTWQKPSSFMRNLIAGNRYLEHVGPMSVTSTAGYRCDLDFKEGGFWGSTLNHVGGSILSPDSKVVSKIEGTWHEGISQHLDAKGSHLKVLWRPNPFPPFADQYYGFTAFTITLNELTPDLVGVIPPTDSRLRPDQRAMEEGRIDDADELKIQLEEGQRARRRAREEAGEEWKPQWFEQDTDGEWKYKGGYWETRKAGKWSPVALW</sequence>
<dbReference type="GO" id="GO:0005737">
    <property type="term" value="C:cytoplasm"/>
    <property type="evidence" value="ECO:0007669"/>
    <property type="project" value="UniProtKB-SubCell"/>
</dbReference>
<dbReference type="GO" id="GO:0000978">
    <property type="term" value="F:RNA polymerase II cis-regulatory region sequence-specific DNA binding"/>
    <property type="evidence" value="ECO:0007669"/>
    <property type="project" value="TreeGrafter"/>
</dbReference>
<dbReference type="GO" id="GO:0008289">
    <property type="term" value="F:lipid binding"/>
    <property type="evidence" value="ECO:0007669"/>
    <property type="project" value="UniProtKB-KW"/>
</dbReference>
<feature type="compositionally biased region" description="Basic and acidic residues" evidence="20">
    <location>
        <begin position="1176"/>
        <end position="1190"/>
    </location>
</feature>
<dbReference type="GO" id="GO:0120009">
    <property type="term" value="P:intermembrane lipid transfer"/>
    <property type="evidence" value="ECO:0007669"/>
    <property type="project" value="UniProtKB-ARBA"/>
</dbReference>
<keyword evidence="6" id="KW-0963">Cytoplasm</keyword>
<keyword evidence="13" id="KW-0446">Lipid-binding</keyword>
<keyword evidence="10 18" id="KW-0802">TPR repeat</keyword>
<feature type="compositionally biased region" description="Pro residues" evidence="20">
    <location>
        <begin position="1162"/>
        <end position="1175"/>
    </location>
</feature>
<keyword evidence="12" id="KW-0445">Lipid transport</keyword>
<organism evidence="22 23">
    <name type="scientific">Rhizoctonia solani</name>
    <dbReference type="NCBI Taxonomy" id="456999"/>
    <lineage>
        <taxon>Eukaryota</taxon>
        <taxon>Fungi</taxon>
        <taxon>Dikarya</taxon>
        <taxon>Basidiomycota</taxon>
        <taxon>Agaricomycotina</taxon>
        <taxon>Agaricomycetes</taxon>
        <taxon>Cantharellales</taxon>
        <taxon>Ceratobasidiaceae</taxon>
        <taxon>Rhizoctonia</taxon>
    </lineage>
</organism>
<feature type="domain" description="PH" evidence="21">
    <location>
        <begin position="1525"/>
        <end position="1617"/>
    </location>
</feature>
<dbReference type="InterPro" id="IPR018494">
    <property type="entry name" value="Oxysterol-bd_CS"/>
</dbReference>
<comment type="similarity">
    <text evidence="17">Belongs to the CYC8/SSN6 family.</text>
</comment>
<dbReference type="PANTHER" id="PTHR14017">
    <property type="entry name" value="LYSINE-SPECIFIC DEMETHYLASE"/>
    <property type="match status" value="1"/>
</dbReference>
<feature type="repeat" description="TPR" evidence="18">
    <location>
        <begin position="350"/>
        <end position="383"/>
    </location>
</feature>
<dbReference type="GO" id="GO:0000122">
    <property type="term" value="P:negative regulation of transcription by RNA polymerase II"/>
    <property type="evidence" value="ECO:0007669"/>
    <property type="project" value="TreeGrafter"/>
</dbReference>
<comment type="similarity">
    <text evidence="4 19">Belongs to the OSBP family.</text>
</comment>
<evidence type="ECO:0000256" key="19">
    <source>
        <dbReference type="RuleBase" id="RU003844"/>
    </source>
</evidence>
<protein>
    <recommendedName>
        <fullName evidence="21">PH domain-containing protein</fullName>
    </recommendedName>
</protein>
<feature type="compositionally biased region" description="Basic and acidic residues" evidence="20">
    <location>
        <begin position="868"/>
        <end position="877"/>
    </location>
</feature>
<dbReference type="GO" id="GO:0031490">
    <property type="term" value="F:chromatin DNA binding"/>
    <property type="evidence" value="ECO:0007669"/>
    <property type="project" value="TreeGrafter"/>
</dbReference>
<evidence type="ECO:0000256" key="13">
    <source>
        <dbReference type="ARBA" id="ARBA00023121"/>
    </source>
</evidence>
<feature type="compositionally biased region" description="Low complexity" evidence="20">
    <location>
        <begin position="1057"/>
        <end position="1074"/>
    </location>
</feature>
<evidence type="ECO:0000256" key="20">
    <source>
        <dbReference type="SAM" id="MobiDB-lite"/>
    </source>
</evidence>
<evidence type="ECO:0000256" key="14">
    <source>
        <dbReference type="ARBA" id="ARBA00023136"/>
    </source>
</evidence>
<dbReference type="EMBL" id="CAJMWX010001486">
    <property type="protein sequence ID" value="CAE6491422.1"/>
    <property type="molecule type" value="Genomic_DNA"/>
</dbReference>
<dbReference type="SUPFAM" id="SSF144000">
    <property type="entry name" value="Oxysterol-binding protein-like"/>
    <property type="match status" value="1"/>
</dbReference>